<feature type="domain" description="WRKY" evidence="7">
    <location>
        <begin position="212"/>
        <end position="278"/>
    </location>
</feature>
<evidence type="ECO:0000256" key="3">
    <source>
        <dbReference type="ARBA" id="ARBA00023125"/>
    </source>
</evidence>
<dbReference type="InterPro" id="IPR003657">
    <property type="entry name" value="WRKY_dom"/>
</dbReference>
<keyword evidence="9" id="KW-1185">Reference proteome</keyword>
<name>A0AAE1S431_9SOLA</name>
<dbReference type="InterPro" id="IPR036576">
    <property type="entry name" value="WRKY_dom_sf"/>
</dbReference>
<dbReference type="InterPro" id="IPR044810">
    <property type="entry name" value="WRKY_plant"/>
</dbReference>
<feature type="compositionally biased region" description="Low complexity" evidence="6">
    <location>
        <begin position="306"/>
        <end position="316"/>
    </location>
</feature>
<dbReference type="GO" id="GO:0003700">
    <property type="term" value="F:DNA-binding transcription factor activity"/>
    <property type="evidence" value="ECO:0007669"/>
    <property type="project" value="InterPro"/>
</dbReference>
<keyword evidence="4" id="KW-0804">Transcription</keyword>
<comment type="caution">
    <text evidence="8">The sequence shown here is derived from an EMBL/GenBank/DDBJ whole genome shotgun (WGS) entry which is preliminary data.</text>
</comment>
<organism evidence="8 9">
    <name type="scientific">Anisodus tanguticus</name>
    <dbReference type="NCBI Taxonomy" id="243964"/>
    <lineage>
        <taxon>Eukaryota</taxon>
        <taxon>Viridiplantae</taxon>
        <taxon>Streptophyta</taxon>
        <taxon>Embryophyta</taxon>
        <taxon>Tracheophyta</taxon>
        <taxon>Spermatophyta</taxon>
        <taxon>Magnoliopsida</taxon>
        <taxon>eudicotyledons</taxon>
        <taxon>Gunneridae</taxon>
        <taxon>Pentapetalae</taxon>
        <taxon>asterids</taxon>
        <taxon>lamiids</taxon>
        <taxon>Solanales</taxon>
        <taxon>Solanaceae</taxon>
        <taxon>Solanoideae</taxon>
        <taxon>Hyoscyameae</taxon>
        <taxon>Anisodus</taxon>
    </lineage>
</organism>
<sequence length="370" mass="41984">MKPKLPKRAEYGKLMNAYHNKRINGDTLNPINTFRLNYLLGEMGDDNWNIGAIVRGCNINRPNNVVVPTFENDHDDWDFFYRLLDDDQMTNFQGLGDIFSRTSPVAQQQNSDDLSIEIINPTSPVPIFADQVKIMDQNDNQQLLQPAQLRQQIIFPPLPPPPPPTAVTYVQAVAPQELIYPQQQLAQSVRSTPVIQTRRRINQSIKIIYELRQEELTDDTWAWRKYGQKPIKSSPFPRNYYMCNTSKGCKAKKHIEKSRKAQDLFVVAYYGEHDHPPPVNKSCLAGCARGTKSKLPKGISIFPRALSSKSSSPSSVSRRRRSRSSVTPLSPTTPTLEIENGSPNKDEMVDASQRWQGRSRESLGYIGVNT</sequence>
<accession>A0AAE1S431</accession>
<dbReference type="PANTHER" id="PTHR32096">
    <property type="entry name" value="WRKY TRANSCRIPTION FACTOR 30-RELATED-RELATED"/>
    <property type="match status" value="1"/>
</dbReference>
<reference evidence="8" key="1">
    <citation type="submission" date="2023-12" db="EMBL/GenBank/DDBJ databases">
        <title>Genome assembly of Anisodus tanguticus.</title>
        <authorList>
            <person name="Wang Y.-J."/>
        </authorList>
    </citation>
    <scope>NUCLEOTIDE SEQUENCE</scope>
    <source>
        <strain evidence="8">KB-2021</strain>
        <tissue evidence="8">Leaf</tissue>
    </source>
</reference>
<evidence type="ECO:0000259" key="7">
    <source>
        <dbReference type="PROSITE" id="PS50811"/>
    </source>
</evidence>
<evidence type="ECO:0000313" key="8">
    <source>
        <dbReference type="EMBL" id="KAK4363020.1"/>
    </source>
</evidence>
<dbReference type="Pfam" id="PF03106">
    <property type="entry name" value="WRKY"/>
    <property type="match status" value="1"/>
</dbReference>
<keyword evidence="2" id="KW-0805">Transcription regulation</keyword>
<evidence type="ECO:0000256" key="5">
    <source>
        <dbReference type="ARBA" id="ARBA00023242"/>
    </source>
</evidence>
<feature type="region of interest" description="Disordered" evidence="6">
    <location>
        <begin position="304"/>
        <end position="370"/>
    </location>
</feature>
<dbReference type="GO" id="GO:0005634">
    <property type="term" value="C:nucleus"/>
    <property type="evidence" value="ECO:0007669"/>
    <property type="project" value="UniProtKB-SubCell"/>
</dbReference>
<protein>
    <recommendedName>
        <fullName evidence="7">WRKY domain-containing protein</fullName>
    </recommendedName>
</protein>
<evidence type="ECO:0000256" key="2">
    <source>
        <dbReference type="ARBA" id="ARBA00023015"/>
    </source>
</evidence>
<evidence type="ECO:0000313" key="9">
    <source>
        <dbReference type="Proteomes" id="UP001291623"/>
    </source>
</evidence>
<dbReference type="Proteomes" id="UP001291623">
    <property type="component" value="Unassembled WGS sequence"/>
</dbReference>
<evidence type="ECO:0000256" key="6">
    <source>
        <dbReference type="SAM" id="MobiDB-lite"/>
    </source>
</evidence>
<dbReference type="PROSITE" id="PS50811">
    <property type="entry name" value="WRKY"/>
    <property type="match status" value="1"/>
</dbReference>
<dbReference type="PANTHER" id="PTHR32096:SF80">
    <property type="entry name" value="WRKY TRANSCRIPTION FACTOR 27-RELATED"/>
    <property type="match status" value="1"/>
</dbReference>
<keyword evidence="5" id="KW-0539">Nucleus</keyword>
<feature type="compositionally biased region" description="Low complexity" evidence="6">
    <location>
        <begin position="324"/>
        <end position="335"/>
    </location>
</feature>
<dbReference type="GO" id="GO:0000976">
    <property type="term" value="F:transcription cis-regulatory region binding"/>
    <property type="evidence" value="ECO:0007669"/>
    <property type="project" value="TreeGrafter"/>
</dbReference>
<dbReference type="AlphaFoldDB" id="A0AAE1S431"/>
<dbReference type="Gene3D" id="2.20.25.80">
    <property type="entry name" value="WRKY domain"/>
    <property type="match status" value="1"/>
</dbReference>
<dbReference type="EMBL" id="JAVYJV010000009">
    <property type="protein sequence ID" value="KAK4363020.1"/>
    <property type="molecule type" value="Genomic_DNA"/>
</dbReference>
<comment type="subcellular location">
    <subcellularLocation>
        <location evidence="1">Nucleus</location>
    </subcellularLocation>
</comment>
<evidence type="ECO:0000256" key="1">
    <source>
        <dbReference type="ARBA" id="ARBA00004123"/>
    </source>
</evidence>
<evidence type="ECO:0000256" key="4">
    <source>
        <dbReference type="ARBA" id="ARBA00023163"/>
    </source>
</evidence>
<proteinExistence type="predicted"/>
<keyword evidence="3" id="KW-0238">DNA-binding</keyword>
<dbReference type="SUPFAM" id="SSF118290">
    <property type="entry name" value="WRKY DNA-binding domain"/>
    <property type="match status" value="1"/>
</dbReference>
<gene>
    <name evidence="8" type="ORF">RND71_018261</name>
</gene>
<dbReference type="SMART" id="SM00774">
    <property type="entry name" value="WRKY"/>
    <property type="match status" value="1"/>
</dbReference>